<dbReference type="Pfam" id="PF03306">
    <property type="entry name" value="AAL_decarboxy"/>
    <property type="match status" value="1"/>
</dbReference>
<keyword evidence="6 9" id="KW-0210">Decarboxylase</keyword>
<organism evidence="10 11">
    <name type="scientific">Lactobacillus panisapium</name>
    <dbReference type="NCBI Taxonomy" id="2012495"/>
    <lineage>
        <taxon>Bacteria</taxon>
        <taxon>Bacillati</taxon>
        <taxon>Bacillota</taxon>
        <taxon>Bacilli</taxon>
        <taxon>Lactobacillales</taxon>
        <taxon>Lactobacillaceae</taxon>
        <taxon>Lactobacillus</taxon>
    </lineage>
</organism>
<evidence type="ECO:0000256" key="3">
    <source>
        <dbReference type="ARBA" id="ARBA00007106"/>
    </source>
</evidence>
<dbReference type="CDD" id="cd17299">
    <property type="entry name" value="acetolactate_decarboxylase"/>
    <property type="match status" value="1"/>
</dbReference>
<dbReference type="EMBL" id="CP048268">
    <property type="protein sequence ID" value="QYN53403.1"/>
    <property type="molecule type" value="Genomic_DNA"/>
</dbReference>
<protein>
    <recommendedName>
        <fullName evidence="5 9">Alpha-acetolactate decarboxylase</fullName>
        <ecNumber evidence="4 9">4.1.1.5</ecNumber>
    </recommendedName>
</protein>
<reference evidence="10 11" key="1">
    <citation type="submission" date="2020-01" db="EMBL/GenBank/DDBJ databases">
        <title>Vast differences in strain-level diversity in the gut microbiota of two closely related honey bee species.</title>
        <authorList>
            <person name="Ellegaard K.M."/>
            <person name="Suenami S."/>
            <person name="Miyazaki R."/>
            <person name="Engel P."/>
        </authorList>
    </citation>
    <scope>NUCLEOTIDE SEQUENCE [LARGE SCALE GENOMIC DNA]</scope>
    <source>
        <strain evidence="10 11">ESL0416</strain>
    </source>
</reference>
<dbReference type="EC" id="4.1.1.5" evidence="4 9"/>
<dbReference type="SUPFAM" id="SSF117856">
    <property type="entry name" value="AF0104/ALDC/Ptd012-like"/>
    <property type="match status" value="1"/>
</dbReference>
<comment type="pathway">
    <text evidence="2 9">Polyol metabolism; (R,R)-butane-2,3-diol biosynthesis; (R,R)-butane-2,3-diol from pyruvate: step 2/3.</text>
</comment>
<comment type="catalytic activity">
    <reaction evidence="1 9">
        <text>(2S)-2-acetolactate + H(+) = (R)-acetoin + CO2</text>
        <dbReference type="Rhea" id="RHEA:21580"/>
        <dbReference type="ChEBI" id="CHEBI:15378"/>
        <dbReference type="ChEBI" id="CHEBI:15686"/>
        <dbReference type="ChEBI" id="CHEBI:16526"/>
        <dbReference type="ChEBI" id="CHEBI:58476"/>
        <dbReference type="EC" id="4.1.1.5"/>
    </reaction>
</comment>
<evidence type="ECO:0000256" key="9">
    <source>
        <dbReference type="PIRNR" id="PIRNR001332"/>
    </source>
</evidence>
<evidence type="ECO:0000256" key="6">
    <source>
        <dbReference type="ARBA" id="ARBA00022793"/>
    </source>
</evidence>
<gene>
    <name evidence="10" type="primary">budA</name>
    <name evidence="10" type="ORF">GYM71_08205</name>
</gene>
<keyword evidence="11" id="KW-1185">Reference proteome</keyword>
<evidence type="ECO:0000256" key="8">
    <source>
        <dbReference type="ARBA" id="ARBA00023239"/>
    </source>
</evidence>
<evidence type="ECO:0000256" key="2">
    <source>
        <dbReference type="ARBA" id="ARBA00005170"/>
    </source>
</evidence>
<accession>A0ABX8WCZ4</accession>
<keyword evidence="7 9" id="KW-0005">Acetoin biosynthesis</keyword>
<evidence type="ECO:0000256" key="4">
    <source>
        <dbReference type="ARBA" id="ARBA00013204"/>
    </source>
</evidence>
<dbReference type="Gene3D" id="3.30.1330.80">
    <property type="entry name" value="Hypothetical protein, similar to alpha- acetolactate decarboxylase, domain 2"/>
    <property type="match status" value="2"/>
</dbReference>
<keyword evidence="8 9" id="KW-0456">Lyase</keyword>
<evidence type="ECO:0000256" key="5">
    <source>
        <dbReference type="ARBA" id="ARBA00020164"/>
    </source>
</evidence>
<comment type="similarity">
    <text evidence="3 9">Belongs to the alpha-acetolactate decarboxylase family.</text>
</comment>
<evidence type="ECO:0000313" key="11">
    <source>
        <dbReference type="Proteomes" id="UP000826550"/>
    </source>
</evidence>
<proteinExistence type="inferred from homology"/>
<dbReference type="NCBIfam" id="TIGR01252">
    <property type="entry name" value="acetolac_decarb"/>
    <property type="match status" value="1"/>
</dbReference>
<evidence type="ECO:0000256" key="1">
    <source>
        <dbReference type="ARBA" id="ARBA00001784"/>
    </source>
</evidence>
<evidence type="ECO:0000313" key="10">
    <source>
        <dbReference type="EMBL" id="QYN53403.1"/>
    </source>
</evidence>
<dbReference type="RefSeq" id="WP_220220097.1">
    <property type="nucleotide sequence ID" value="NZ_CP048268.1"/>
</dbReference>
<evidence type="ECO:0000256" key="7">
    <source>
        <dbReference type="ARBA" id="ARBA00023061"/>
    </source>
</evidence>
<sequence>MKNTLFQHGTMQMLVEGLLDGTLPLAELLKHGDIGIGTGDGVDGELVILDGIGYKIDTTGKAVKLPPDFKVTYADVSFADYHDFKSYQDIELEEMLSQVLTANNAQNRFLAVKTNGVFQKIRTRSSKKSQKPYPSLGEIAQNQVEFEAENITGTMISYYTPKVFQGVGVSGFHNHFLADNLSVGGHVLAATMKDVTVSVQLLDNLQLHLPVDSQDFLDADLTDITKLDQVISKSE</sequence>
<dbReference type="GO" id="GO:0047605">
    <property type="term" value="F:acetolactate decarboxylase activity"/>
    <property type="evidence" value="ECO:0007669"/>
    <property type="project" value="UniProtKB-EC"/>
</dbReference>
<name>A0ABX8WCZ4_9LACO</name>
<dbReference type="PIRSF" id="PIRSF001332">
    <property type="entry name" value="Acetolac_decarb"/>
    <property type="match status" value="1"/>
</dbReference>
<dbReference type="PANTHER" id="PTHR35524:SF1">
    <property type="entry name" value="ALPHA-ACETOLACTATE DECARBOXYLASE"/>
    <property type="match status" value="1"/>
</dbReference>
<dbReference type="PANTHER" id="PTHR35524">
    <property type="entry name" value="ALPHA-ACETOLACTATE DECARBOXYLASE"/>
    <property type="match status" value="1"/>
</dbReference>
<dbReference type="InterPro" id="IPR005128">
    <property type="entry name" value="Acetolactate_a_deCO2ase"/>
</dbReference>
<dbReference type="Proteomes" id="UP000826550">
    <property type="component" value="Chromosome"/>
</dbReference>